<gene>
    <name evidence="1" type="ORF">GGX14DRAFT_395142</name>
</gene>
<evidence type="ECO:0000313" key="1">
    <source>
        <dbReference type="EMBL" id="KAJ7209690.1"/>
    </source>
</evidence>
<comment type="caution">
    <text evidence="1">The sequence shown here is derived from an EMBL/GenBank/DDBJ whole genome shotgun (WGS) entry which is preliminary data.</text>
</comment>
<name>A0AAD6VDS9_9AGAR</name>
<evidence type="ECO:0000313" key="2">
    <source>
        <dbReference type="Proteomes" id="UP001219525"/>
    </source>
</evidence>
<sequence>MTSPLLALHACTGASLHCSPSVLANHSCLKLLKLKLSRALIHCSGGLAACCKPPTSASHITSCLKPLPPAVACCTLPAACTGSSRSFCRALTCGTTSLTTPARAQAGTRRPARPLALLAHSSGAVQRTTRRVLARTRQRAYAHGDRRDDWVSQVAARRTRSHSPRGRACAHRDRSCSHHRSSTTHWCRRAACLRAAAAAAAGGVRHFRRQEGCTSIPSMRTRCTQWRQAHGLARVHMHGYVVNDVPPHAPIPREPAEHARHLHFPWAVPVERPEPGPELGSAGVCGAMRGMCPPSSSRWQG</sequence>
<dbReference type="AlphaFoldDB" id="A0AAD6VDS9"/>
<dbReference type="EMBL" id="JARJCW010000030">
    <property type="protein sequence ID" value="KAJ7209690.1"/>
    <property type="molecule type" value="Genomic_DNA"/>
</dbReference>
<organism evidence="1 2">
    <name type="scientific">Mycena pura</name>
    <dbReference type="NCBI Taxonomy" id="153505"/>
    <lineage>
        <taxon>Eukaryota</taxon>
        <taxon>Fungi</taxon>
        <taxon>Dikarya</taxon>
        <taxon>Basidiomycota</taxon>
        <taxon>Agaricomycotina</taxon>
        <taxon>Agaricomycetes</taxon>
        <taxon>Agaricomycetidae</taxon>
        <taxon>Agaricales</taxon>
        <taxon>Marasmiineae</taxon>
        <taxon>Mycenaceae</taxon>
        <taxon>Mycena</taxon>
    </lineage>
</organism>
<accession>A0AAD6VDS9</accession>
<dbReference type="Proteomes" id="UP001219525">
    <property type="component" value="Unassembled WGS sequence"/>
</dbReference>
<keyword evidence="2" id="KW-1185">Reference proteome</keyword>
<reference evidence="1" key="1">
    <citation type="submission" date="2023-03" db="EMBL/GenBank/DDBJ databases">
        <title>Massive genome expansion in bonnet fungi (Mycena s.s.) driven by repeated elements and novel gene families across ecological guilds.</title>
        <authorList>
            <consortium name="Lawrence Berkeley National Laboratory"/>
            <person name="Harder C.B."/>
            <person name="Miyauchi S."/>
            <person name="Viragh M."/>
            <person name="Kuo A."/>
            <person name="Thoen E."/>
            <person name="Andreopoulos B."/>
            <person name="Lu D."/>
            <person name="Skrede I."/>
            <person name="Drula E."/>
            <person name="Henrissat B."/>
            <person name="Morin E."/>
            <person name="Kohler A."/>
            <person name="Barry K."/>
            <person name="LaButti K."/>
            <person name="Morin E."/>
            <person name="Salamov A."/>
            <person name="Lipzen A."/>
            <person name="Mereny Z."/>
            <person name="Hegedus B."/>
            <person name="Baldrian P."/>
            <person name="Stursova M."/>
            <person name="Weitz H."/>
            <person name="Taylor A."/>
            <person name="Grigoriev I.V."/>
            <person name="Nagy L.G."/>
            <person name="Martin F."/>
            <person name="Kauserud H."/>
        </authorList>
    </citation>
    <scope>NUCLEOTIDE SEQUENCE</scope>
    <source>
        <strain evidence="1">9144</strain>
    </source>
</reference>
<protein>
    <submittedName>
        <fullName evidence="1">Uncharacterized protein</fullName>
    </submittedName>
</protein>
<proteinExistence type="predicted"/>